<dbReference type="CDD" id="cd02440">
    <property type="entry name" value="AdoMet_MTases"/>
    <property type="match status" value="1"/>
</dbReference>
<dbReference type="InterPro" id="IPR029063">
    <property type="entry name" value="SAM-dependent_MTases_sf"/>
</dbReference>
<dbReference type="GO" id="GO:0032259">
    <property type="term" value="P:methylation"/>
    <property type="evidence" value="ECO:0007669"/>
    <property type="project" value="UniProtKB-KW"/>
</dbReference>
<feature type="domain" description="Methyltransferase type 11" evidence="9">
    <location>
        <begin position="67"/>
        <end position="156"/>
    </location>
</feature>
<dbReference type="GO" id="GO:0009102">
    <property type="term" value="P:biotin biosynthetic process"/>
    <property type="evidence" value="ECO:0007669"/>
    <property type="project" value="UniProtKB-UniRule"/>
</dbReference>
<evidence type="ECO:0000259" key="9">
    <source>
        <dbReference type="Pfam" id="PF08241"/>
    </source>
</evidence>
<evidence type="ECO:0000256" key="6">
    <source>
        <dbReference type="ARBA" id="ARBA00022691"/>
    </source>
</evidence>
<evidence type="ECO:0000256" key="3">
    <source>
        <dbReference type="ARBA" id="ARBA00012327"/>
    </source>
</evidence>
<dbReference type="SUPFAM" id="SSF53335">
    <property type="entry name" value="S-adenosyl-L-methionine-dependent methyltransferases"/>
    <property type="match status" value="1"/>
</dbReference>
<dbReference type="NCBIfam" id="TIGR02072">
    <property type="entry name" value="BioC"/>
    <property type="match status" value="1"/>
</dbReference>
<dbReference type="EMBL" id="JALD01000044">
    <property type="protein sequence ID" value="EUD11036.1"/>
    <property type="molecule type" value="Genomic_DNA"/>
</dbReference>
<keyword evidence="4 8" id="KW-0489">Methyltransferase</keyword>
<dbReference type="RefSeq" id="WP_006660184.1">
    <property type="nucleotide sequence ID" value="NZ_JALD01000044.1"/>
</dbReference>
<dbReference type="InterPro" id="IPR013216">
    <property type="entry name" value="Methyltransf_11"/>
</dbReference>
<name>A0AAV3M5K3_9GAMM</name>
<evidence type="ECO:0000313" key="10">
    <source>
        <dbReference type="EMBL" id="EUD11036.1"/>
    </source>
</evidence>
<evidence type="ECO:0000256" key="4">
    <source>
        <dbReference type="ARBA" id="ARBA00022603"/>
    </source>
</evidence>
<comment type="similarity">
    <text evidence="8">Belongs to the methyltransferase superfamily.</text>
</comment>
<organism evidence="10 11">
    <name type="scientific">Providencia alcalifaciens 205/92</name>
    <dbReference type="NCBI Taxonomy" id="1256988"/>
    <lineage>
        <taxon>Bacteria</taxon>
        <taxon>Pseudomonadati</taxon>
        <taxon>Pseudomonadota</taxon>
        <taxon>Gammaproteobacteria</taxon>
        <taxon>Enterobacterales</taxon>
        <taxon>Morganellaceae</taxon>
        <taxon>Providencia</taxon>
    </lineage>
</organism>
<evidence type="ECO:0000256" key="8">
    <source>
        <dbReference type="HAMAP-Rule" id="MF_00835"/>
    </source>
</evidence>
<comment type="function">
    <text evidence="8">Converts the free carboxyl group of a malonyl-thioester to its methyl ester by transfer of a methyl group from S-adenosyl-L-methionine (SAM). It allows to synthesize pimeloyl-ACP via the fatty acid synthetic pathway.</text>
</comment>
<evidence type="ECO:0000256" key="5">
    <source>
        <dbReference type="ARBA" id="ARBA00022679"/>
    </source>
</evidence>
<evidence type="ECO:0000313" key="11">
    <source>
        <dbReference type="Proteomes" id="UP000022311"/>
    </source>
</evidence>
<accession>A0AAV3M5K3</accession>
<gene>
    <name evidence="8 10" type="primary">bioC</name>
    <name evidence="10" type="ORF">HMPREF1563_2958</name>
</gene>
<dbReference type="Gene3D" id="3.40.50.150">
    <property type="entry name" value="Vaccinia Virus protein VP39"/>
    <property type="match status" value="1"/>
</dbReference>
<dbReference type="GO" id="GO:0102130">
    <property type="term" value="F:malonyl-CoA methyltransferase activity"/>
    <property type="evidence" value="ECO:0007669"/>
    <property type="project" value="UniProtKB-EC"/>
</dbReference>
<protein>
    <recommendedName>
        <fullName evidence="3 8">Malonyl-[acyl-carrier protein] O-methyltransferase</fullName>
        <shortName evidence="8">Malonyl-ACP O-methyltransferase</shortName>
        <ecNumber evidence="3 8">2.1.1.197</ecNumber>
    </recommendedName>
    <alternativeName>
        <fullName evidence="8">Biotin synthesis protein BioC</fullName>
    </alternativeName>
</protein>
<dbReference type="Pfam" id="PF08241">
    <property type="entry name" value="Methyltransf_11"/>
    <property type="match status" value="1"/>
</dbReference>
<comment type="catalytic activity">
    <reaction evidence="1 8">
        <text>malonyl-[ACP] + S-adenosyl-L-methionine = malonyl-[ACP] methyl ester + S-adenosyl-L-homocysteine</text>
        <dbReference type="Rhea" id="RHEA:17105"/>
        <dbReference type="Rhea" id="RHEA-COMP:9623"/>
        <dbReference type="Rhea" id="RHEA-COMP:9954"/>
        <dbReference type="ChEBI" id="CHEBI:57856"/>
        <dbReference type="ChEBI" id="CHEBI:59789"/>
        <dbReference type="ChEBI" id="CHEBI:78449"/>
        <dbReference type="ChEBI" id="CHEBI:78845"/>
        <dbReference type="EC" id="2.1.1.197"/>
    </reaction>
</comment>
<dbReference type="GeneID" id="57294519"/>
<dbReference type="HAMAP" id="MF_00835">
    <property type="entry name" value="BioC"/>
    <property type="match status" value="1"/>
</dbReference>
<dbReference type="GO" id="GO:0010340">
    <property type="term" value="F:carboxyl-O-methyltransferase activity"/>
    <property type="evidence" value="ECO:0007669"/>
    <property type="project" value="UniProtKB-UniRule"/>
</dbReference>
<dbReference type="PANTHER" id="PTHR43591">
    <property type="entry name" value="METHYLTRANSFERASE"/>
    <property type="match status" value="1"/>
</dbReference>
<sequence>MSLSLCHDENKASQNLREKTKIATAFGRAAPRYDALANYQQNSGKQLLGFIEDHALAEIPLEPLQVLDAGCGTGFFSQILQARGAYVTALDLSVGMLEVAKNKQAAHRYVCGDMDALPFADASFDWVFSNLAIQWCQNLPHALSELYRVTKPGGVVGFTTLAEHSLGELAQAWQTLDDDPHVNRFLAYSQIVEDCQSWRCQLYQQADTLYFSNLIELLNSVKGIGATHLTAGRQAGLMTRQRLQRLSAVYPMADKGLPLTYQTVFGIMYRD</sequence>
<keyword evidence="5 8" id="KW-0808">Transferase</keyword>
<comment type="caution">
    <text evidence="10">The sequence shown here is derived from an EMBL/GenBank/DDBJ whole genome shotgun (WGS) entry which is preliminary data.</text>
</comment>
<proteinExistence type="inferred from homology"/>
<evidence type="ECO:0000256" key="1">
    <source>
        <dbReference type="ARBA" id="ARBA00000852"/>
    </source>
</evidence>
<dbReference type="EC" id="2.1.1.197" evidence="3 8"/>
<dbReference type="GO" id="GO:0008757">
    <property type="term" value="F:S-adenosylmethionine-dependent methyltransferase activity"/>
    <property type="evidence" value="ECO:0007669"/>
    <property type="project" value="InterPro"/>
</dbReference>
<keyword evidence="7 8" id="KW-0093">Biotin biosynthesis</keyword>
<keyword evidence="6 8" id="KW-0949">S-adenosyl-L-methionine</keyword>
<comment type="pathway">
    <text evidence="2 8">Cofactor biosynthesis; biotin biosynthesis.</text>
</comment>
<dbReference type="AlphaFoldDB" id="A0AAV3M5K3"/>
<dbReference type="InterPro" id="IPR011814">
    <property type="entry name" value="BioC"/>
</dbReference>
<reference evidence="10 11" key="1">
    <citation type="submission" date="2014-01" db="EMBL/GenBank/DDBJ databases">
        <authorList>
            <person name="Durkin A.S."/>
            <person name="McCorrison J."/>
            <person name="Torralba M."/>
            <person name="Gillis M."/>
            <person name="Haft D.H."/>
            <person name="Methe B."/>
            <person name="Sutton G."/>
            <person name="Nelson K.E."/>
        </authorList>
    </citation>
    <scope>NUCLEOTIDE SEQUENCE [LARGE SCALE GENOMIC DNA]</scope>
    <source>
        <strain evidence="10 11">205/92</strain>
    </source>
</reference>
<dbReference type="Proteomes" id="UP000022311">
    <property type="component" value="Unassembled WGS sequence"/>
</dbReference>
<evidence type="ECO:0000256" key="2">
    <source>
        <dbReference type="ARBA" id="ARBA00004746"/>
    </source>
</evidence>
<evidence type="ECO:0000256" key="7">
    <source>
        <dbReference type="ARBA" id="ARBA00022756"/>
    </source>
</evidence>